<dbReference type="InterPro" id="IPR012967">
    <property type="entry name" value="COMT_dimerisation"/>
</dbReference>
<feature type="domain" description="O-methyltransferase C-terminal" evidence="5">
    <location>
        <begin position="134"/>
        <end position="341"/>
    </location>
</feature>
<evidence type="ECO:0000256" key="3">
    <source>
        <dbReference type="ARBA" id="ARBA00022691"/>
    </source>
</evidence>
<dbReference type="PANTHER" id="PTHR43712">
    <property type="entry name" value="PUTATIVE (AFU_ORTHOLOGUE AFUA_4G14580)-RELATED"/>
    <property type="match status" value="1"/>
</dbReference>
<dbReference type="GO" id="GO:0032259">
    <property type="term" value="P:methylation"/>
    <property type="evidence" value="ECO:0007669"/>
    <property type="project" value="UniProtKB-KW"/>
</dbReference>
<dbReference type="AlphaFoldDB" id="A0AAU2GYF8"/>
<dbReference type="EMBL" id="CP108253">
    <property type="protein sequence ID" value="WTU39881.1"/>
    <property type="molecule type" value="Genomic_DNA"/>
</dbReference>
<dbReference type="GO" id="GO:0046983">
    <property type="term" value="F:protein dimerization activity"/>
    <property type="evidence" value="ECO:0007669"/>
    <property type="project" value="InterPro"/>
</dbReference>
<name>A0AAU2GYF8_9ACTN</name>
<accession>A0AAU2GYF8</accession>
<dbReference type="SUPFAM" id="SSF46785">
    <property type="entry name" value="Winged helix' DNA-binding domain"/>
    <property type="match status" value="1"/>
</dbReference>
<dbReference type="Gene3D" id="3.40.50.150">
    <property type="entry name" value="Vaccinia Virus protein VP39"/>
    <property type="match status" value="1"/>
</dbReference>
<dbReference type="InterPro" id="IPR036390">
    <property type="entry name" value="WH_DNA-bd_sf"/>
</dbReference>
<organism evidence="7">
    <name type="scientific">Streptomyces sp. NBC_00060</name>
    <dbReference type="NCBI Taxonomy" id="2975636"/>
    <lineage>
        <taxon>Bacteria</taxon>
        <taxon>Bacillati</taxon>
        <taxon>Actinomycetota</taxon>
        <taxon>Actinomycetes</taxon>
        <taxon>Kitasatosporales</taxon>
        <taxon>Streptomycetaceae</taxon>
        <taxon>Streptomyces</taxon>
    </lineage>
</organism>
<proteinExistence type="predicted"/>
<dbReference type="Gene3D" id="1.10.10.10">
    <property type="entry name" value="Winged helix-like DNA-binding domain superfamily/Winged helix DNA-binding domain"/>
    <property type="match status" value="1"/>
</dbReference>
<evidence type="ECO:0000259" key="5">
    <source>
        <dbReference type="Pfam" id="PF00891"/>
    </source>
</evidence>
<keyword evidence="2" id="KW-0808">Transferase</keyword>
<dbReference type="PANTHER" id="PTHR43712:SF2">
    <property type="entry name" value="O-METHYLTRANSFERASE CICE"/>
    <property type="match status" value="1"/>
</dbReference>
<evidence type="ECO:0000256" key="4">
    <source>
        <dbReference type="PIRSR" id="PIRSR005739-1"/>
    </source>
</evidence>
<dbReference type="InterPro" id="IPR036388">
    <property type="entry name" value="WH-like_DNA-bd_sf"/>
</dbReference>
<evidence type="ECO:0000256" key="2">
    <source>
        <dbReference type="ARBA" id="ARBA00022679"/>
    </source>
</evidence>
<protein>
    <submittedName>
        <fullName evidence="7">Acetylserotonin O-methyltransferase</fullName>
    </submittedName>
</protein>
<dbReference type="SUPFAM" id="SSF53335">
    <property type="entry name" value="S-adenosyl-L-methionine-dependent methyltransferases"/>
    <property type="match status" value="1"/>
</dbReference>
<dbReference type="InterPro" id="IPR016461">
    <property type="entry name" value="COMT-like"/>
</dbReference>
<evidence type="ECO:0000256" key="1">
    <source>
        <dbReference type="ARBA" id="ARBA00022603"/>
    </source>
</evidence>
<evidence type="ECO:0000259" key="6">
    <source>
        <dbReference type="Pfam" id="PF08100"/>
    </source>
</evidence>
<dbReference type="PROSITE" id="PS51683">
    <property type="entry name" value="SAM_OMT_II"/>
    <property type="match status" value="1"/>
</dbReference>
<evidence type="ECO:0000313" key="7">
    <source>
        <dbReference type="EMBL" id="WTU39881.1"/>
    </source>
</evidence>
<dbReference type="Pfam" id="PF00891">
    <property type="entry name" value="Methyltransf_2"/>
    <property type="match status" value="1"/>
</dbReference>
<feature type="domain" description="O-methyltransferase dimerisation" evidence="6">
    <location>
        <begin position="35"/>
        <end position="110"/>
    </location>
</feature>
<dbReference type="InterPro" id="IPR029063">
    <property type="entry name" value="SAM-dependent_MTases_sf"/>
</dbReference>
<dbReference type="Pfam" id="PF08100">
    <property type="entry name" value="Dimerisation"/>
    <property type="match status" value="1"/>
</dbReference>
<keyword evidence="1" id="KW-0489">Methyltransferase</keyword>
<dbReference type="InterPro" id="IPR001077">
    <property type="entry name" value="COMT_C"/>
</dbReference>
<dbReference type="GO" id="GO:0008171">
    <property type="term" value="F:O-methyltransferase activity"/>
    <property type="evidence" value="ECO:0007669"/>
    <property type="project" value="InterPro"/>
</dbReference>
<dbReference type="PIRSF" id="PIRSF005739">
    <property type="entry name" value="O-mtase"/>
    <property type="match status" value="1"/>
</dbReference>
<gene>
    <name evidence="7" type="ORF">OHV25_09945</name>
</gene>
<feature type="active site" description="Proton acceptor" evidence="4">
    <location>
        <position position="270"/>
    </location>
</feature>
<keyword evidence="3" id="KW-0949">S-adenosyl-L-methionine</keyword>
<reference evidence="7" key="1">
    <citation type="submission" date="2022-10" db="EMBL/GenBank/DDBJ databases">
        <title>The complete genomes of actinobacterial strains from the NBC collection.</title>
        <authorList>
            <person name="Joergensen T.S."/>
            <person name="Alvarez Arevalo M."/>
            <person name="Sterndorff E.B."/>
            <person name="Faurdal D."/>
            <person name="Vuksanovic O."/>
            <person name="Mourched A.-S."/>
            <person name="Charusanti P."/>
            <person name="Shaw S."/>
            <person name="Blin K."/>
            <person name="Weber T."/>
        </authorList>
    </citation>
    <scope>NUCLEOTIDE SEQUENCE</scope>
    <source>
        <strain evidence="7">NBC_00060</strain>
    </source>
</reference>
<sequence>MPPIPPARVVRIVEGVRARVQRLAQLMVPAPIAVLELAQGAWVSQAIYVAAELKIADQLADGPLSSEEIARRIEADPDAVHRLLRALASYRIFSEQSDGRFKLTPMADALRTGTPMSMRDMALLTGHPASWEDWGALIHTVRTGQPSLEKNRGMHAYEYLGQNPEFGEIFLNGMGTLSNMETEPILAAYDFSKYKTLVDVFGGRGGLLSAILKKTPQSKGILFDSRADELGADAFLTEEGVVDRVEIDKGDLFGPLPAGADAYLLKHILHEWPEPKALEILKNAREAISPDGRLLVMEFVPPEGNAAHPAKLVDLWLMILVGGKERTERQYSEILRATGFQLDKIVQTAAGVSIVEARPV</sequence>